<evidence type="ECO:0000313" key="3">
    <source>
        <dbReference type="EMBL" id="TGA96132.1"/>
    </source>
</evidence>
<dbReference type="InterPro" id="IPR050523">
    <property type="entry name" value="AKR_Detox_Biosynth"/>
</dbReference>
<dbReference type="OrthoDB" id="9773828at2"/>
<dbReference type="PANTHER" id="PTHR43364:SF4">
    <property type="entry name" value="NAD(P)-LINKED OXIDOREDUCTASE SUPERFAMILY PROTEIN"/>
    <property type="match status" value="1"/>
</dbReference>
<dbReference type="EMBL" id="SRJD01000030">
    <property type="protein sequence ID" value="TGA96132.1"/>
    <property type="molecule type" value="Genomic_DNA"/>
</dbReference>
<dbReference type="InterPro" id="IPR036812">
    <property type="entry name" value="NAD(P)_OxRdtase_dom_sf"/>
</dbReference>
<dbReference type="InterPro" id="IPR018170">
    <property type="entry name" value="Aldo/ket_reductase_CS"/>
</dbReference>
<dbReference type="GO" id="GO:0005829">
    <property type="term" value="C:cytosol"/>
    <property type="evidence" value="ECO:0007669"/>
    <property type="project" value="UniProtKB-ARBA"/>
</dbReference>
<protein>
    <submittedName>
        <fullName evidence="3">Aldo/keto reductase</fullName>
    </submittedName>
</protein>
<sequence>MSKIKIGKSQVETAPLGLGTNKVGGHNLFPNLSESDGLETVRAALESGIQLLDTAFMYGKGRSEELIGEVIADFPRDQVIIADKAAHDFSSGEMVLNNEPQFLKKSVDDALKRLKTDYIDIFYIHFPDEKTPKSEAVGALQELREAGKIRAIGISNFTPEQVKEANKDGYVDVVENYYSLIHRDEEERLFPYLRDAHISFVPYFPLESGLLTGKYTKDSTFAENDPRSKSEKFTGKAFQSTMKAVDTLRPIARQHHVGVLQIVLAWYLANPDLTAVIPGARNAGQVPGIAQSAEVKLSKDEYDRISRNFLAV</sequence>
<evidence type="ECO:0000259" key="2">
    <source>
        <dbReference type="Pfam" id="PF00248"/>
    </source>
</evidence>
<dbReference type="PRINTS" id="PR00069">
    <property type="entry name" value="ALDKETRDTASE"/>
</dbReference>
<accession>A0A4Z0GKC4</accession>
<dbReference type="InterPro" id="IPR020471">
    <property type="entry name" value="AKR"/>
</dbReference>
<keyword evidence="4" id="KW-1185">Reference proteome</keyword>
<dbReference type="Proteomes" id="UP000298347">
    <property type="component" value="Unassembled WGS sequence"/>
</dbReference>
<dbReference type="AlphaFoldDB" id="A0A4Z0GKC4"/>
<dbReference type="Gene3D" id="3.20.20.100">
    <property type="entry name" value="NADP-dependent oxidoreductase domain"/>
    <property type="match status" value="1"/>
</dbReference>
<name>A0A4Z0GKC4_9BACL</name>
<dbReference type="SUPFAM" id="SSF51430">
    <property type="entry name" value="NAD(P)-linked oxidoreductase"/>
    <property type="match status" value="1"/>
</dbReference>
<feature type="domain" description="NADP-dependent oxidoreductase" evidence="2">
    <location>
        <begin position="15"/>
        <end position="306"/>
    </location>
</feature>
<dbReference type="PANTHER" id="PTHR43364">
    <property type="entry name" value="NADH-SPECIFIC METHYLGLYOXAL REDUCTASE-RELATED"/>
    <property type="match status" value="1"/>
</dbReference>
<proteinExistence type="predicted"/>
<evidence type="ECO:0000256" key="1">
    <source>
        <dbReference type="ARBA" id="ARBA00023002"/>
    </source>
</evidence>
<organism evidence="3 4">
    <name type="scientific">Sporolactobacillus shoreae</name>
    <dbReference type="NCBI Taxonomy" id="1465501"/>
    <lineage>
        <taxon>Bacteria</taxon>
        <taxon>Bacillati</taxon>
        <taxon>Bacillota</taxon>
        <taxon>Bacilli</taxon>
        <taxon>Bacillales</taxon>
        <taxon>Sporolactobacillaceae</taxon>
        <taxon>Sporolactobacillus</taxon>
    </lineage>
</organism>
<dbReference type="RefSeq" id="WP_135349924.1">
    <property type="nucleotide sequence ID" value="NZ_SRJD01000030.1"/>
</dbReference>
<evidence type="ECO:0000313" key="4">
    <source>
        <dbReference type="Proteomes" id="UP000298347"/>
    </source>
</evidence>
<dbReference type="FunFam" id="3.20.20.100:FF:000004">
    <property type="entry name" value="Oxidoreductase, aldo/keto reductase"/>
    <property type="match status" value="1"/>
</dbReference>
<dbReference type="GO" id="GO:0016491">
    <property type="term" value="F:oxidoreductase activity"/>
    <property type="evidence" value="ECO:0007669"/>
    <property type="project" value="UniProtKB-KW"/>
</dbReference>
<dbReference type="PROSITE" id="PS00062">
    <property type="entry name" value="ALDOKETO_REDUCTASE_2"/>
    <property type="match status" value="1"/>
</dbReference>
<dbReference type="Pfam" id="PF00248">
    <property type="entry name" value="Aldo_ket_red"/>
    <property type="match status" value="1"/>
</dbReference>
<reference evidence="3 4" key="1">
    <citation type="journal article" date="2015" name="Int. J. Syst. Evol. Microbiol.">
        <title>Sporolactobacillus shoreae sp. nov. and Sporolactobacillus spathodeae sp. nov., two spore-forming lactic acid bacteria isolated from tree barks in Thailand.</title>
        <authorList>
            <person name="Thamacharoensuk T."/>
            <person name="Kitahara M."/>
            <person name="Ohkuma M."/>
            <person name="Thongchul N."/>
            <person name="Tanasupawat S."/>
        </authorList>
    </citation>
    <scope>NUCLEOTIDE SEQUENCE [LARGE SCALE GENOMIC DNA]</scope>
    <source>
        <strain evidence="3 4">BK92</strain>
    </source>
</reference>
<comment type="caution">
    <text evidence="3">The sequence shown here is derived from an EMBL/GenBank/DDBJ whole genome shotgun (WGS) entry which is preliminary data.</text>
</comment>
<gene>
    <name evidence="3" type="ORF">E4665_16640</name>
</gene>
<keyword evidence="1" id="KW-0560">Oxidoreductase</keyword>
<dbReference type="InterPro" id="IPR023210">
    <property type="entry name" value="NADP_OxRdtase_dom"/>
</dbReference>